<dbReference type="PROSITE" id="PS50041">
    <property type="entry name" value="C_TYPE_LECTIN_2"/>
    <property type="match status" value="1"/>
</dbReference>
<dbReference type="CDD" id="cd00037">
    <property type="entry name" value="CLECT"/>
    <property type="match status" value="1"/>
</dbReference>
<accession>A0AAV2RIE8</accession>
<dbReference type="PANTHER" id="PTHR22799">
    <property type="entry name" value="TETRANECTIN-RELATED"/>
    <property type="match status" value="1"/>
</dbReference>
<dbReference type="InterPro" id="IPR016186">
    <property type="entry name" value="C-type_lectin-like/link_sf"/>
</dbReference>
<evidence type="ECO:0000256" key="5">
    <source>
        <dbReference type="SAM" id="SignalP"/>
    </source>
</evidence>
<evidence type="ECO:0000256" key="2">
    <source>
        <dbReference type="ARBA" id="ARBA00022525"/>
    </source>
</evidence>
<evidence type="ECO:0000256" key="1">
    <source>
        <dbReference type="ARBA" id="ARBA00004613"/>
    </source>
</evidence>
<name>A0AAV2RIE8_MEGNR</name>
<evidence type="ECO:0000313" key="8">
    <source>
        <dbReference type="Proteomes" id="UP001497623"/>
    </source>
</evidence>
<keyword evidence="3 5" id="KW-0732">Signal</keyword>
<dbReference type="EMBL" id="CAXKWB010021763">
    <property type="protein sequence ID" value="CAL4123539.1"/>
    <property type="molecule type" value="Genomic_DNA"/>
</dbReference>
<sequence length="217" mass="24831">MLRRWSVLMVILMVQLSLQQEQEQEDLCGQTFLQHLAHIMESRFSAMDIRINELTSALMTRQDVHHQEMIQKFEELDRKFAYVTVGGSCLGGVIIGYQCLMFSNEKLTWEAAKEACVSNSRRLASLADPNAVLAYVIEKYGDEKFWAGGKDIGNEDNWEWLNGKPFDQFPWGDIQPDNHGGGQNCLVVNWRAGFDDAYCGDKNRYICEFDVTTNLDS</sequence>
<gene>
    <name evidence="7" type="ORF">MNOR_LOCUS24073</name>
</gene>
<dbReference type="SUPFAM" id="SSF56436">
    <property type="entry name" value="C-type lectin-like"/>
    <property type="match status" value="1"/>
</dbReference>
<dbReference type="AlphaFoldDB" id="A0AAV2RIE8"/>
<proteinExistence type="predicted"/>
<feature type="chain" id="PRO_5043528186" description="C-type lectin domain-containing protein" evidence="5">
    <location>
        <begin position="20"/>
        <end position="217"/>
    </location>
</feature>
<dbReference type="InterPro" id="IPR051663">
    <property type="entry name" value="CLec_Tetranectin-domain"/>
</dbReference>
<keyword evidence="2" id="KW-0964">Secreted</keyword>
<dbReference type="Pfam" id="PF00059">
    <property type="entry name" value="Lectin_C"/>
    <property type="match status" value="1"/>
</dbReference>
<dbReference type="Proteomes" id="UP001497623">
    <property type="component" value="Unassembled WGS sequence"/>
</dbReference>
<reference evidence="7 8" key="1">
    <citation type="submission" date="2024-05" db="EMBL/GenBank/DDBJ databases">
        <authorList>
            <person name="Wallberg A."/>
        </authorList>
    </citation>
    <scope>NUCLEOTIDE SEQUENCE [LARGE SCALE GENOMIC DNA]</scope>
</reference>
<protein>
    <recommendedName>
        <fullName evidence="6">C-type lectin domain-containing protein</fullName>
    </recommendedName>
</protein>
<keyword evidence="4" id="KW-0430">Lectin</keyword>
<organism evidence="7 8">
    <name type="scientific">Meganyctiphanes norvegica</name>
    <name type="common">Northern krill</name>
    <name type="synonym">Thysanopoda norvegica</name>
    <dbReference type="NCBI Taxonomy" id="48144"/>
    <lineage>
        <taxon>Eukaryota</taxon>
        <taxon>Metazoa</taxon>
        <taxon>Ecdysozoa</taxon>
        <taxon>Arthropoda</taxon>
        <taxon>Crustacea</taxon>
        <taxon>Multicrustacea</taxon>
        <taxon>Malacostraca</taxon>
        <taxon>Eumalacostraca</taxon>
        <taxon>Eucarida</taxon>
        <taxon>Euphausiacea</taxon>
        <taxon>Euphausiidae</taxon>
        <taxon>Meganyctiphanes</taxon>
    </lineage>
</organism>
<feature type="domain" description="C-type lectin" evidence="6">
    <location>
        <begin position="95"/>
        <end position="208"/>
    </location>
</feature>
<dbReference type="InterPro" id="IPR016187">
    <property type="entry name" value="CTDL_fold"/>
</dbReference>
<comment type="caution">
    <text evidence="7">The sequence shown here is derived from an EMBL/GenBank/DDBJ whole genome shotgun (WGS) entry which is preliminary data.</text>
</comment>
<dbReference type="PANTHER" id="PTHR22799:SF1">
    <property type="entry name" value="C-TYPE LECTIN DOMAIN FAMILY 11 MEMBER A"/>
    <property type="match status" value="1"/>
</dbReference>
<evidence type="ECO:0000256" key="3">
    <source>
        <dbReference type="ARBA" id="ARBA00022729"/>
    </source>
</evidence>
<feature type="signal peptide" evidence="5">
    <location>
        <begin position="1"/>
        <end position="19"/>
    </location>
</feature>
<dbReference type="GO" id="GO:0030246">
    <property type="term" value="F:carbohydrate binding"/>
    <property type="evidence" value="ECO:0007669"/>
    <property type="project" value="UniProtKB-KW"/>
</dbReference>
<keyword evidence="8" id="KW-1185">Reference proteome</keyword>
<dbReference type="GO" id="GO:0008083">
    <property type="term" value="F:growth factor activity"/>
    <property type="evidence" value="ECO:0007669"/>
    <property type="project" value="TreeGrafter"/>
</dbReference>
<evidence type="ECO:0000259" key="6">
    <source>
        <dbReference type="PROSITE" id="PS50041"/>
    </source>
</evidence>
<comment type="subcellular location">
    <subcellularLocation>
        <location evidence="1">Secreted</location>
    </subcellularLocation>
</comment>
<dbReference type="InterPro" id="IPR001304">
    <property type="entry name" value="C-type_lectin-like"/>
</dbReference>
<dbReference type="SMART" id="SM00034">
    <property type="entry name" value="CLECT"/>
    <property type="match status" value="1"/>
</dbReference>
<evidence type="ECO:0000313" key="7">
    <source>
        <dbReference type="EMBL" id="CAL4123539.1"/>
    </source>
</evidence>
<dbReference type="Gene3D" id="3.10.100.10">
    <property type="entry name" value="Mannose-Binding Protein A, subunit A"/>
    <property type="match status" value="1"/>
</dbReference>
<evidence type="ECO:0000256" key="4">
    <source>
        <dbReference type="ARBA" id="ARBA00022734"/>
    </source>
</evidence>
<dbReference type="GO" id="GO:0005615">
    <property type="term" value="C:extracellular space"/>
    <property type="evidence" value="ECO:0007669"/>
    <property type="project" value="TreeGrafter"/>
</dbReference>